<proteinExistence type="predicted"/>
<dbReference type="AlphaFoldDB" id="A0A521EED2"/>
<reference evidence="1 2" key="1">
    <citation type="submission" date="2017-05" db="EMBL/GenBank/DDBJ databases">
        <authorList>
            <person name="Varghese N."/>
            <person name="Submissions S."/>
        </authorList>
    </citation>
    <scope>NUCLEOTIDE SEQUENCE [LARGE SCALE GENOMIC DNA]</scope>
    <source>
        <strain evidence="1 2">DSM 19036</strain>
    </source>
</reference>
<organism evidence="1 2">
    <name type="scientific">Pedobacter westerhofensis</name>
    <dbReference type="NCBI Taxonomy" id="425512"/>
    <lineage>
        <taxon>Bacteria</taxon>
        <taxon>Pseudomonadati</taxon>
        <taxon>Bacteroidota</taxon>
        <taxon>Sphingobacteriia</taxon>
        <taxon>Sphingobacteriales</taxon>
        <taxon>Sphingobacteriaceae</taxon>
        <taxon>Pedobacter</taxon>
    </lineage>
</organism>
<dbReference type="Proteomes" id="UP000320300">
    <property type="component" value="Unassembled WGS sequence"/>
</dbReference>
<sequence length="172" mass="19427">MELGLSQREVSQMINPGSNANLVGTIETETSSAAYTDSQLHILTKKFSRVAEIRQTEFDLIPDNRNQIKTVYTMADFYPSAKVEDKLVVKKIETIEKDLYPTGALYNMLEDGDFLNLPRTTKEITDEANRRFNKTWQTTDFVSPLDRATSIGIIVKTPPPADVTYQKAKFNG</sequence>
<name>A0A521EED2_9SPHI</name>
<evidence type="ECO:0000313" key="1">
    <source>
        <dbReference type="EMBL" id="SMO82245.1"/>
    </source>
</evidence>
<protein>
    <submittedName>
        <fullName evidence="1">Uncharacterized protein</fullName>
    </submittedName>
</protein>
<dbReference type="EMBL" id="FXTN01000008">
    <property type="protein sequence ID" value="SMO82245.1"/>
    <property type="molecule type" value="Genomic_DNA"/>
</dbReference>
<accession>A0A521EED2</accession>
<keyword evidence="2" id="KW-1185">Reference proteome</keyword>
<gene>
    <name evidence="1" type="ORF">SAMN06265348_1089</name>
</gene>
<evidence type="ECO:0000313" key="2">
    <source>
        <dbReference type="Proteomes" id="UP000320300"/>
    </source>
</evidence>